<proteinExistence type="inferred from homology"/>
<evidence type="ECO:0000313" key="7">
    <source>
        <dbReference type="Proteomes" id="UP000027601"/>
    </source>
</evidence>
<evidence type="ECO:0000256" key="4">
    <source>
        <dbReference type="HAMAP-Rule" id="MF_01401"/>
    </source>
</evidence>
<evidence type="ECO:0000256" key="1">
    <source>
        <dbReference type="ARBA" id="ARBA00023002"/>
    </source>
</evidence>
<dbReference type="GO" id="GO:0034599">
    <property type="term" value="P:cellular response to oxidative stress"/>
    <property type="evidence" value="ECO:0007669"/>
    <property type="project" value="TreeGrafter"/>
</dbReference>
<keyword evidence="1 4" id="KW-0560">Oxidoreductase</keyword>
<dbReference type="Pfam" id="PF01625">
    <property type="entry name" value="PMSR"/>
    <property type="match status" value="1"/>
</dbReference>
<comment type="catalytic activity">
    <reaction evidence="2 4">
        <text>L-methionyl-[protein] + [thioredoxin]-disulfide + H2O = L-methionyl-(S)-S-oxide-[protein] + [thioredoxin]-dithiol</text>
        <dbReference type="Rhea" id="RHEA:14217"/>
        <dbReference type="Rhea" id="RHEA-COMP:10698"/>
        <dbReference type="Rhea" id="RHEA-COMP:10700"/>
        <dbReference type="Rhea" id="RHEA-COMP:12313"/>
        <dbReference type="Rhea" id="RHEA-COMP:12315"/>
        <dbReference type="ChEBI" id="CHEBI:15377"/>
        <dbReference type="ChEBI" id="CHEBI:16044"/>
        <dbReference type="ChEBI" id="CHEBI:29950"/>
        <dbReference type="ChEBI" id="CHEBI:44120"/>
        <dbReference type="ChEBI" id="CHEBI:50058"/>
        <dbReference type="EC" id="1.8.4.11"/>
    </reaction>
</comment>
<keyword evidence="7" id="KW-1185">Reference proteome</keyword>
<protein>
    <recommendedName>
        <fullName evidence="4">Peptide methionine sulfoxide reductase MsrA</fullName>
        <shortName evidence="4">Protein-methionine-S-oxide reductase</shortName>
        <ecNumber evidence="4">1.8.4.11</ecNumber>
    </recommendedName>
    <alternativeName>
        <fullName evidence="4">Peptide-methionine (S)-S-oxide reductase</fullName>
        <shortName evidence="4">Peptide Met(O) reductase</shortName>
    </alternativeName>
</protein>
<dbReference type="NCBIfam" id="TIGR00401">
    <property type="entry name" value="msrA"/>
    <property type="match status" value="1"/>
</dbReference>
<feature type="domain" description="Peptide methionine sulphoxide reductase MsrA" evidence="5">
    <location>
        <begin position="5"/>
        <end position="155"/>
    </location>
</feature>
<dbReference type="GO" id="GO:0005737">
    <property type="term" value="C:cytoplasm"/>
    <property type="evidence" value="ECO:0007669"/>
    <property type="project" value="TreeGrafter"/>
</dbReference>
<accession>A0A069D4F1</accession>
<dbReference type="EMBL" id="BAJS01000028">
    <property type="protein sequence ID" value="GAK37768.1"/>
    <property type="molecule type" value="Genomic_DNA"/>
</dbReference>
<sequence>MQTSTAYFASGCFWGTEYHFMKHAGVLSTAVGFMGGHKDFPTYPEVKTGTTGHLETVEVVYDPQVTSYEELVKLFFETHDFTQLDGQGPDIGSQYLSAIFYLSPQQQEVAKKYVDILTEKGYEVATSLRPAERFWMAEDYHQQYYEHKGTTPYCHIYRKIF</sequence>
<dbReference type="Gene3D" id="3.30.1060.10">
    <property type="entry name" value="Peptide methionine sulphoxide reductase MsrA"/>
    <property type="match status" value="1"/>
</dbReference>
<dbReference type="SUPFAM" id="SSF55068">
    <property type="entry name" value="Peptide methionine sulfoxide reductase"/>
    <property type="match status" value="1"/>
</dbReference>
<name>A0A069D4F1_9BACE</name>
<dbReference type="GO" id="GO:0008113">
    <property type="term" value="F:peptide-methionine (S)-S-oxide reductase activity"/>
    <property type="evidence" value="ECO:0007669"/>
    <property type="project" value="UniProtKB-UniRule"/>
</dbReference>
<organism evidence="6 7">
    <name type="scientific">Bacteroides graminisolvens DSM 19988 = JCM 15093</name>
    <dbReference type="NCBI Taxonomy" id="1121097"/>
    <lineage>
        <taxon>Bacteria</taxon>
        <taxon>Pseudomonadati</taxon>
        <taxon>Bacteroidota</taxon>
        <taxon>Bacteroidia</taxon>
        <taxon>Bacteroidales</taxon>
        <taxon>Bacteroidaceae</taxon>
        <taxon>Bacteroides</taxon>
    </lineage>
</organism>
<gene>
    <name evidence="4" type="primary">msrA</name>
    <name evidence="6" type="ORF">JCM15093_3043</name>
</gene>
<dbReference type="PANTHER" id="PTHR42799">
    <property type="entry name" value="MITOCHONDRIAL PEPTIDE METHIONINE SULFOXIDE REDUCTASE"/>
    <property type="match status" value="1"/>
</dbReference>
<evidence type="ECO:0000256" key="2">
    <source>
        <dbReference type="ARBA" id="ARBA00047806"/>
    </source>
</evidence>
<evidence type="ECO:0000313" key="6">
    <source>
        <dbReference type="EMBL" id="GAK37768.1"/>
    </source>
</evidence>
<dbReference type="AlphaFoldDB" id="A0A069D4F1"/>
<dbReference type="HAMAP" id="MF_01401">
    <property type="entry name" value="MsrA"/>
    <property type="match status" value="1"/>
</dbReference>
<dbReference type="Proteomes" id="UP000027601">
    <property type="component" value="Unassembled WGS sequence"/>
</dbReference>
<feature type="active site" evidence="4">
    <location>
        <position position="12"/>
    </location>
</feature>
<dbReference type="STRING" id="1121097.GCA_000428125_00971"/>
<dbReference type="InterPro" id="IPR050162">
    <property type="entry name" value="MsrA_MetSO_reductase"/>
</dbReference>
<dbReference type="EC" id="1.8.4.11" evidence="4"/>
<reference evidence="6 7" key="1">
    <citation type="journal article" date="2015" name="Microbes Environ.">
        <title>Distribution and evolution of nitrogen fixation genes in the phylum bacteroidetes.</title>
        <authorList>
            <person name="Inoue J."/>
            <person name="Oshima K."/>
            <person name="Suda W."/>
            <person name="Sakamoto M."/>
            <person name="Iino T."/>
            <person name="Noda S."/>
            <person name="Hongoh Y."/>
            <person name="Hattori M."/>
            <person name="Ohkuma M."/>
        </authorList>
    </citation>
    <scope>NUCLEOTIDE SEQUENCE [LARGE SCALE GENOMIC DNA]</scope>
    <source>
        <strain evidence="6 7">JCM 15093</strain>
    </source>
</reference>
<dbReference type="InterPro" id="IPR036509">
    <property type="entry name" value="Met_Sox_Rdtase_MsrA_sf"/>
</dbReference>
<comment type="catalytic activity">
    <reaction evidence="3 4">
        <text>[thioredoxin]-disulfide + L-methionine + H2O = L-methionine (S)-S-oxide + [thioredoxin]-dithiol</text>
        <dbReference type="Rhea" id="RHEA:19993"/>
        <dbReference type="Rhea" id="RHEA-COMP:10698"/>
        <dbReference type="Rhea" id="RHEA-COMP:10700"/>
        <dbReference type="ChEBI" id="CHEBI:15377"/>
        <dbReference type="ChEBI" id="CHEBI:29950"/>
        <dbReference type="ChEBI" id="CHEBI:50058"/>
        <dbReference type="ChEBI" id="CHEBI:57844"/>
        <dbReference type="ChEBI" id="CHEBI:58772"/>
        <dbReference type="EC" id="1.8.4.11"/>
    </reaction>
</comment>
<comment type="function">
    <text evidence="4">Has an important function as a repair enzyme for proteins that have been inactivated by oxidation. Catalyzes the reversible oxidation-reduction of methionine sulfoxide in proteins to methionine.</text>
</comment>
<dbReference type="GO" id="GO:0033744">
    <property type="term" value="F:L-methionine:thioredoxin-disulfide S-oxidoreductase activity"/>
    <property type="evidence" value="ECO:0007669"/>
    <property type="project" value="RHEA"/>
</dbReference>
<dbReference type="RefSeq" id="WP_024997353.1">
    <property type="nucleotide sequence ID" value="NZ_BAJS01000028.1"/>
</dbReference>
<dbReference type="PANTHER" id="PTHR42799:SF2">
    <property type="entry name" value="MITOCHONDRIAL PEPTIDE METHIONINE SULFOXIDE REDUCTASE"/>
    <property type="match status" value="1"/>
</dbReference>
<evidence type="ECO:0000256" key="3">
    <source>
        <dbReference type="ARBA" id="ARBA00048782"/>
    </source>
</evidence>
<dbReference type="OrthoDB" id="4174719at2"/>
<dbReference type="InterPro" id="IPR002569">
    <property type="entry name" value="Met_Sox_Rdtase_MsrA_dom"/>
</dbReference>
<comment type="caution">
    <text evidence="6">The sequence shown here is derived from an EMBL/GenBank/DDBJ whole genome shotgun (WGS) entry which is preliminary data.</text>
</comment>
<dbReference type="eggNOG" id="COG0225">
    <property type="taxonomic scope" value="Bacteria"/>
</dbReference>
<evidence type="ECO:0000259" key="5">
    <source>
        <dbReference type="Pfam" id="PF01625"/>
    </source>
</evidence>
<comment type="similarity">
    <text evidence="4">Belongs to the MsrA Met sulfoxide reductase family.</text>
</comment>